<feature type="region of interest" description="Disordered" evidence="1">
    <location>
        <begin position="120"/>
        <end position="142"/>
    </location>
</feature>
<dbReference type="GeneID" id="63819503"/>
<evidence type="ECO:0000313" key="3">
    <source>
        <dbReference type="Proteomes" id="UP000076871"/>
    </source>
</evidence>
<dbReference type="EMBL" id="KV427656">
    <property type="protein sequence ID" value="KZT02103.1"/>
    <property type="molecule type" value="Genomic_DNA"/>
</dbReference>
<dbReference type="RefSeq" id="XP_040759843.1">
    <property type="nucleotide sequence ID" value="XM_040902472.1"/>
</dbReference>
<dbReference type="InParanoid" id="A0A165C2W3"/>
<proteinExistence type="predicted"/>
<evidence type="ECO:0000256" key="1">
    <source>
        <dbReference type="SAM" id="MobiDB-lite"/>
    </source>
</evidence>
<protein>
    <submittedName>
        <fullName evidence="2">Uncharacterized protein</fullName>
    </submittedName>
</protein>
<keyword evidence="3" id="KW-1185">Reference proteome</keyword>
<evidence type="ECO:0000313" key="2">
    <source>
        <dbReference type="EMBL" id="KZT02103.1"/>
    </source>
</evidence>
<organism evidence="2 3">
    <name type="scientific">Laetiporus sulphureus 93-53</name>
    <dbReference type="NCBI Taxonomy" id="1314785"/>
    <lineage>
        <taxon>Eukaryota</taxon>
        <taxon>Fungi</taxon>
        <taxon>Dikarya</taxon>
        <taxon>Basidiomycota</taxon>
        <taxon>Agaricomycotina</taxon>
        <taxon>Agaricomycetes</taxon>
        <taxon>Polyporales</taxon>
        <taxon>Laetiporus</taxon>
    </lineage>
</organism>
<name>A0A165C2W3_9APHY</name>
<dbReference type="AlphaFoldDB" id="A0A165C2W3"/>
<gene>
    <name evidence="2" type="ORF">LAESUDRAFT_441841</name>
</gene>
<sequence length="273" mass="30273">MLSYLMGKRSGLQSSMVCGLPHGSTAAVHPRWMNRSAYLVPHELLTRPATAVGQHGSSGGTSCLQMHIRLRLLSSHSPVPADLHRAFWLALLFSSDLRSLDCSSATHLDRGTLKLEGMVRPVEQERNVKSRSSTSPRASRTRPKRVDCRRSCWQSHACTSNIVLACSWYAFLLSPVIARRLGPSSSVWTMTKVQESTNFTFGPSPSMLGSRPCCCQVNQHFPTDQARGQYRTHCARCAALKDMPVQPRANAMEYGHHSPPRTSIPHAERETLP</sequence>
<dbReference type="Proteomes" id="UP000076871">
    <property type="component" value="Unassembled WGS sequence"/>
</dbReference>
<reference evidence="2 3" key="1">
    <citation type="journal article" date="2016" name="Mol. Biol. Evol.">
        <title>Comparative Genomics of Early-Diverging Mushroom-Forming Fungi Provides Insights into the Origins of Lignocellulose Decay Capabilities.</title>
        <authorList>
            <person name="Nagy L.G."/>
            <person name="Riley R."/>
            <person name="Tritt A."/>
            <person name="Adam C."/>
            <person name="Daum C."/>
            <person name="Floudas D."/>
            <person name="Sun H."/>
            <person name="Yadav J.S."/>
            <person name="Pangilinan J."/>
            <person name="Larsson K.H."/>
            <person name="Matsuura K."/>
            <person name="Barry K."/>
            <person name="Labutti K."/>
            <person name="Kuo R."/>
            <person name="Ohm R.A."/>
            <person name="Bhattacharya S.S."/>
            <person name="Shirouzu T."/>
            <person name="Yoshinaga Y."/>
            <person name="Martin F.M."/>
            <person name="Grigoriev I.V."/>
            <person name="Hibbett D.S."/>
        </authorList>
    </citation>
    <scope>NUCLEOTIDE SEQUENCE [LARGE SCALE GENOMIC DNA]</scope>
    <source>
        <strain evidence="2 3">93-53</strain>
    </source>
</reference>
<feature type="region of interest" description="Disordered" evidence="1">
    <location>
        <begin position="250"/>
        <end position="273"/>
    </location>
</feature>
<accession>A0A165C2W3</accession>